<dbReference type="EMBL" id="MTKO01000098">
    <property type="protein sequence ID" value="RWX44290.1"/>
    <property type="molecule type" value="Genomic_DNA"/>
</dbReference>
<dbReference type="Pfam" id="PF00672">
    <property type="entry name" value="HAMP"/>
    <property type="match status" value="1"/>
</dbReference>
<comment type="caution">
    <text evidence="3">The sequence shown here is derived from an EMBL/GenBank/DDBJ whole genome shotgun (WGS) entry which is preliminary data.</text>
</comment>
<keyword evidence="1" id="KW-0812">Transmembrane</keyword>
<organism evidence="3 4">
    <name type="scientific">Candidatus Electrothrix aarhusensis</name>
    <dbReference type="NCBI Taxonomy" id="1859131"/>
    <lineage>
        <taxon>Bacteria</taxon>
        <taxon>Pseudomonadati</taxon>
        <taxon>Thermodesulfobacteriota</taxon>
        <taxon>Desulfobulbia</taxon>
        <taxon>Desulfobulbales</taxon>
        <taxon>Desulfobulbaceae</taxon>
        <taxon>Candidatus Electrothrix</taxon>
    </lineage>
</organism>
<sequence>MLVGLLIISTIFVHFYLNTVPDVLQHQLELRSRALTESLKGTITAPLAKKDYLTVNQEVKRASKLSGVAYAVVRNKRGIIVAGFFNNLNKFENDFVQKIKEKGFQSDILIKNTIIPGEQGAGAQLKIGGVPVYDQVTTLPESGGELHVGLYTDNIDKHFFQILLSPLTLVLLLLFFLAAYLLFVLLDKLITEPMRSLTNVANRISLGELDLAIMAAGPREIRELGAALERMRHSIKVAMERLSR</sequence>
<dbReference type="CDD" id="cd06225">
    <property type="entry name" value="HAMP"/>
    <property type="match status" value="1"/>
</dbReference>
<accession>A0A444IUA9</accession>
<dbReference type="GO" id="GO:0016020">
    <property type="term" value="C:membrane"/>
    <property type="evidence" value="ECO:0007669"/>
    <property type="project" value="InterPro"/>
</dbReference>
<dbReference type="InterPro" id="IPR003660">
    <property type="entry name" value="HAMP_dom"/>
</dbReference>
<dbReference type="Gene3D" id="6.10.340.10">
    <property type="match status" value="1"/>
</dbReference>
<evidence type="ECO:0000313" key="3">
    <source>
        <dbReference type="EMBL" id="RWX44290.1"/>
    </source>
</evidence>
<protein>
    <submittedName>
        <fullName evidence="3">HAMP domain-containing protein</fullName>
    </submittedName>
</protein>
<gene>
    <name evidence="3" type="ORF">H206_01900</name>
</gene>
<dbReference type="GO" id="GO:0007165">
    <property type="term" value="P:signal transduction"/>
    <property type="evidence" value="ECO:0007669"/>
    <property type="project" value="InterPro"/>
</dbReference>
<dbReference type="SMART" id="SM00304">
    <property type="entry name" value="HAMP"/>
    <property type="match status" value="1"/>
</dbReference>
<keyword evidence="1" id="KW-0472">Membrane</keyword>
<evidence type="ECO:0000259" key="2">
    <source>
        <dbReference type="PROSITE" id="PS50885"/>
    </source>
</evidence>
<keyword evidence="4" id="KW-1185">Reference proteome</keyword>
<feature type="domain" description="HAMP" evidence="2">
    <location>
        <begin position="188"/>
        <end position="240"/>
    </location>
</feature>
<dbReference type="AlphaFoldDB" id="A0A444IUA9"/>
<dbReference type="PROSITE" id="PS50885">
    <property type="entry name" value="HAMP"/>
    <property type="match status" value="1"/>
</dbReference>
<feature type="transmembrane region" description="Helical" evidence="1">
    <location>
        <begin position="163"/>
        <end position="186"/>
    </location>
</feature>
<evidence type="ECO:0000256" key="1">
    <source>
        <dbReference type="SAM" id="Phobius"/>
    </source>
</evidence>
<evidence type="ECO:0000313" key="4">
    <source>
        <dbReference type="Proteomes" id="UP000287853"/>
    </source>
</evidence>
<dbReference type="Proteomes" id="UP000287853">
    <property type="component" value="Unassembled WGS sequence"/>
</dbReference>
<dbReference type="SUPFAM" id="SSF158472">
    <property type="entry name" value="HAMP domain-like"/>
    <property type="match status" value="1"/>
</dbReference>
<keyword evidence="1" id="KW-1133">Transmembrane helix</keyword>
<reference evidence="3 4" key="1">
    <citation type="submission" date="2017-01" db="EMBL/GenBank/DDBJ databases">
        <title>The cable genome- insights into the physiology and evolution of filamentous bacteria capable of sulfide oxidation via long distance electron transfer.</title>
        <authorList>
            <person name="Schreiber L."/>
            <person name="Bjerg J.T."/>
            <person name="Boggild A."/>
            <person name="Van De Vossenberg J."/>
            <person name="Meysman F."/>
            <person name="Nielsen L.P."/>
            <person name="Schramm A."/>
            <person name="Kjeldsen K.U."/>
        </authorList>
    </citation>
    <scope>NUCLEOTIDE SEQUENCE [LARGE SCALE GENOMIC DNA]</scope>
    <source>
        <strain evidence="3">MCF</strain>
    </source>
</reference>
<proteinExistence type="predicted"/>
<name>A0A444IUA9_9BACT</name>